<evidence type="ECO:0000256" key="2">
    <source>
        <dbReference type="ARBA" id="ARBA00022723"/>
    </source>
</evidence>
<dbReference type="Gene3D" id="3.30.160.60">
    <property type="entry name" value="Classic Zinc Finger"/>
    <property type="match status" value="7"/>
</dbReference>
<feature type="domain" description="C2H2-type" evidence="12">
    <location>
        <begin position="329"/>
        <end position="357"/>
    </location>
</feature>
<dbReference type="GO" id="GO:0005634">
    <property type="term" value="C:nucleus"/>
    <property type="evidence" value="ECO:0007669"/>
    <property type="project" value="UniProtKB-SubCell"/>
</dbReference>
<dbReference type="PROSITE" id="PS50157">
    <property type="entry name" value="ZINC_FINGER_C2H2_2"/>
    <property type="match status" value="8"/>
</dbReference>
<dbReference type="InterPro" id="IPR013087">
    <property type="entry name" value="Znf_C2H2_type"/>
</dbReference>
<feature type="domain" description="C2H2-type" evidence="12">
    <location>
        <begin position="470"/>
        <end position="498"/>
    </location>
</feature>
<evidence type="ECO:0000256" key="9">
    <source>
        <dbReference type="PROSITE-ProRule" id="PRU00042"/>
    </source>
</evidence>
<dbReference type="SMART" id="SM00868">
    <property type="entry name" value="zf-AD"/>
    <property type="match status" value="1"/>
</dbReference>
<dbReference type="InterPro" id="IPR015318">
    <property type="entry name" value="Znf_GAGA-bd_fac"/>
</dbReference>
<dbReference type="FunFam" id="3.30.160.60:FF:001289">
    <property type="entry name" value="Zinc finger protein 574"/>
    <property type="match status" value="1"/>
</dbReference>
<dbReference type="EMBL" id="JBDJPC010000002">
    <property type="protein sequence ID" value="KAL1513114.1"/>
    <property type="molecule type" value="Genomic_DNA"/>
</dbReference>
<feature type="coiled-coil region" evidence="11">
    <location>
        <begin position="186"/>
        <end position="216"/>
    </location>
</feature>
<keyword evidence="7" id="KW-0804">Transcription</keyword>
<organism evidence="14 15">
    <name type="scientific">Hypothenemus hampei</name>
    <name type="common">Coffee berry borer</name>
    <dbReference type="NCBI Taxonomy" id="57062"/>
    <lineage>
        <taxon>Eukaryota</taxon>
        <taxon>Metazoa</taxon>
        <taxon>Ecdysozoa</taxon>
        <taxon>Arthropoda</taxon>
        <taxon>Hexapoda</taxon>
        <taxon>Insecta</taxon>
        <taxon>Pterygota</taxon>
        <taxon>Neoptera</taxon>
        <taxon>Endopterygota</taxon>
        <taxon>Coleoptera</taxon>
        <taxon>Polyphaga</taxon>
        <taxon>Cucujiformia</taxon>
        <taxon>Curculionidae</taxon>
        <taxon>Scolytinae</taxon>
        <taxon>Hypothenemus</taxon>
    </lineage>
</organism>
<dbReference type="Gene3D" id="3.40.1800.20">
    <property type="match status" value="1"/>
</dbReference>
<dbReference type="GO" id="GO:0008270">
    <property type="term" value="F:zinc ion binding"/>
    <property type="evidence" value="ECO:0007669"/>
    <property type="project" value="UniProtKB-UniRule"/>
</dbReference>
<feature type="domain" description="ZAD" evidence="13">
    <location>
        <begin position="29"/>
        <end position="104"/>
    </location>
</feature>
<dbReference type="FunFam" id="3.30.160.60:FF:000358">
    <property type="entry name" value="zinc finger protein 24"/>
    <property type="match status" value="1"/>
</dbReference>
<evidence type="ECO:0000256" key="8">
    <source>
        <dbReference type="ARBA" id="ARBA00023242"/>
    </source>
</evidence>
<feature type="binding site" evidence="10">
    <location>
        <position position="31"/>
    </location>
    <ligand>
        <name>Zn(2+)</name>
        <dbReference type="ChEBI" id="CHEBI:29105"/>
    </ligand>
</feature>
<feature type="domain" description="C2H2-type" evidence="12">
    <location>
        <begin position="358"/>
        <end position="385"/>
    </location>
</feature>
<comment type="subcellular location">
    <subcellularLocation>
        <location evidence="1">Nucleus</location>
    </subcellularLocation>
</comment>
<protein>
    <submittedName>
        <fullName evidence="14">Uncharacterized protein</fullName>
    </submittedName>
</protein>
<evidence type="ECO:0000256" key="10">
    <source>
        <dbReference type="PROSITE-ProRule" id="PRU01263"/>
    </source>
</evidence>
<dbReference type="PANTHER" id="PTHR24409">
    <property type="entry name" value="ZINC FINGER PROTEIN 142"/>
    <property type="match status" value="1"/>
</dbReference>
<dbReference type="FunFam" id="3.30.160.60:FF:000065">
    <property type="entry name" value="B-cell CLL/lymphoma 6, member B"/>
    <property type="match status" value="1"/>
</dbReference>
<dbReference type="GO" id="GO:0006357">
    <property type="term" value="P:regulation of transcription by RNA polymerase II"/>
    <property type="evidence" value="ECO:0007669"/>
    <property type="project" value="UniProtKB-ARBA"/>
</dbReference>
<keyword evidence="15" id="KW-1185">Reference proteome</keyword>
<evidence type="ECO:0000259" key="13">
    <source>
        <dbReference type="PROSITE" id="PS51915"/>
    </source>
</evidence>
<feature type="domain" description="C2H2-type" evidence="12">
    <location>
        <begin position="386"/>
        <end position="413"/>
    </location>
</feature>
<evidence type="ECO:0000256" key="5">
    <source>
        <dbReference type="ARBA" id="ARBA00022833"/>
    </source>
</evidence>
<dbReference type="PROSITE" id="PS00028">
    <property type="entry name" value="ZINC_FINGER_C2H2_1"/>
    <property type="match status" value="8"/>
</dbReference>
<evidence type="ECO:0000256" key="1">
    <source>
        <dbReference type="ARBA" id="ARBA00004123"/>
    </source>
</evidence>
<keyword evidence="4 9" id="KW-0863">Zinc-finger</keyword>
<dbReference type="SMART" id="SM00355">
    <property type="entry name" value="ZnF_C2H2"/>
    <property type="match status" value="8"/>
</dbReference>
<dbReference type="Pfam" id="PF07776">
    <property type="entry name" value="zf-AD"/>
    <property type="match status" value="1"/>
</dbReference>
<evidence type="ECO:0000256" key="11">
    <source>
        <dbReference type="SAM" id="Coils"/>
    </source>
</evidence>
<dbReference type="Pfam" id="PF00096">
    <property type="entry name" value="zf-C2H2"/>
    <property type="match status" value="5"/>
</dbReference>
<keyword evidence="11" id="KW-0175">Coiled coil</keyword>
<gene>
    <name evidence="14" type="ORF">ABEB36_002576</name>
</gene>
<dbReference type="AlphaFoldDB" id="A0ABD1F690"/>
<sequence length="509" mass="59255">MNTEETRFVNIAADSQPENQYWDTINMTGICRVCANESDKFIGIFSENGLSNGLADKLNRYLPINVTESDRLPLQCCWQCASTVFAWHNFVETCVEVDQKLNSYEFIDQKQLKPLLGEENGNDLIQTCEDTSREALMAVDSISDAGSQYEPIHGTDDVPEVNAATYVNETHSAYLSIRKDLVAEDKLNVIEQNEEINNSLKELESLSDNSEAESENIYKFECMYCPTFFGTQLQVLDHLKEAHLKEKDADKSRRKTASKTNLKQLERNTVHVRHMTKHPLPKINREEVNKAKVEVDGRIFYMCKQCGKSLHSLYTYVWHIRIHTGERPYVCSLCKKQFRVSQGLVRHLKETHERIKNFECDICGRHFATKRNVEEHRRIHTNERPYVCDTCGKSFKQKASLFVHNRSHSTEFSFSCSECSQKFRTKRSLLMHATKHTGEKPFSCDVCGRNFRIKYELKRHKLVHSEEKPFSCRICSQAFRQKRYLRNHLKLNHHISNPNEYLEEYINAI</sequence>
<comment type="caution">
    <text evidence="14">The sequence shown here is derived from an EMBL/GenBank/DDBJ whole genome shotgun (WGS) entry which is preliminary data.</text>
</comment>
<evidence type="ECO:0000259" key="12">
    <source>
        <dbReference type="PROSITE" id="PS50157"/>
    </source>
</evidence>
<dbReference type="Pfam" id="PF09237">
    <property type="entry name" value="GAGA"/>
    <property type="match status" value="1"/>
</dbReference>
<evidence type="ECO:0000313" key="15">
    <source>
        <dbReference type="Proteomes" id="UP001566132"/>
    </source>
</evidence>
<keyword evidence="2 10" id="KW-0479">Metal-binding</keyword>
<feature type="domain" description="C2H2-type" evidence="12">
    <location>
        <begin position="414"/>
        <end position="441"/>
    </location>
</feature>
<feature type="domain" description="C2H2-type" evidence="12">
    <location>
        <begin position="442"/>
        <end position="469"/>
    </location>
</feature>
<evidence type="ECO:0000256" key="7">
    <source>
        <dbReference type="ARBA" id="ARBA00023163"/>
    </source>
</evidence>
<dbReference type="SUPFAM" id="SSF57716">
    <property type="entry name" value="Glucocorticoid receptor-like (DNA-binding domain)"/>
    <property type="match status" value="1"/>
</dbReference>
<feature type="domain" description="C2H2-type" evidence="12">
    <location>
        <begin position="301"/>
        <end position="328"/>
    </location>
</feature>
<dbReference type="FunFam" id="3.30.160.60:FF:000110">
    <property type="entry name" value="Zinc finger protein-like"/>
    <property type="match status" value="1"/>
</dbReference>
<feature type="binding site" evidence="10">
    <location>
        <position position="77"/>
    </location>
    <ligand>
        <name>Zn(2+)</name>
        <dbReference type="ChEBI" id="CHEBI:29105"/>
    </ligand>
</feature>
<proteinExistence type="predicted"/>
<evidence type="ECO:0000256" key="4">
    <source>
        <dbReference type="ARBA" id="ARBA00022771"/>
    </source>
</evidence>
<keyword evidence="8" id="KW-0539">Nucleus</keyword>
<dbReference type="InterPro" id="IPR036236">
    <property type="entry name" value="Znf_C2H2_sf"/>
</dbReference>
<reference evidence="14 15" key="1">
    <citation type="submission" date="2024-05" db="EMBL/GenBank/DDBJ databases">
        <title>Genetic variation in Jamaican populations of the coffee berry borer (Hypothenemus hampei).</title>
        <authorList>
            <person name="Errbii M."/>
            <person name="Myrie A."/>
        </authorList>
    </citation>
    <scope>NUCLEOTIDE SEQUENCE [LARGE SCALE GENOMIC DNA]</scope>
    <source>
        <strain evidence="14">JA-Hopewell-2020-01-JO</strain>
        <tissue evidence="14">Whole body</tissue>
    </source>
</reference>
<evidence type="ECO:0000256" key="6">
    <source>
        <dbReference type="ARBA" id="ARBA00023015"/>
    </source>
</evidence>
<feature type="domain" description="C2H2-type" evidence="12">
    <location>
        <begin position="220"/>
        <end position="248"/>
    </location>
</feature>
<evidence type="ECO:0000256" key="3">
    <source>
        <dbReference type="ARBA" id="ARBA00022737"/>
    </source>
</evidence>
<dbReference type="PANTHER" id="PTHR24409:SF434">
    <property type="entry name" value="FI01124P-RELATED"/>
    <property type="match status" value="1"/>
</dbReference>
<evidence type="ECO:0000313" key="14">
    <source>
        <dbReference type="EMBL" id="KAL1513114.1"/>
    </source>
</evidence>
<dbReference type="SUPFAM" id="SSF57667">
    <property type="entry name" value="beta-beta-alpha zinc fingers"/>
    <property type="match status" value="4"/>
</dbReference>
<dbReference type="FunFam" id="3.30.160.60:FF:000100">
    <property type="entry name" value="Zinc finger 45-like"/>
    <property type="match status" value="1"/>
</dbReference>
<dbReference type="Proteomes" id="UP001566132">
    <property type="component" value="Unassembled WGS sequence"/>
</dbReference>
<keyword evidence="6" id="KW-0805">Transcription regulation</keyword>
<keyword evidence="5 10" id="KW-0862">Zinc</keyword>
<keyword evidence="3" id="KW-0677">Repeat</keyword>
<feature type="binding site" evidence="10">
    <location>
        <position position="80"/>
    </location>
    <ligand>
        <name>Zn(2+)</name>
        <dbReference type="ChEBI" id="CHEBI:29105"/>
    </ligand>
</feature>
<accession>A0ABD1F690</accession>
<dbReference type="PROSITE" id="PS51915">
    <property type="entry name" value="ZAD"/>
    <property type="match status" value="1"/>
</dbReference>
<name>A0ABD1F690_HYPHA</name>
<dbReference type="InterPro" id="IPR012934">
    <property type="entry name" value="Znf_AD"/>
</dbReference>
<feature type="binding site" evidence="10">
    <location>
        <position position="34"/>
    </location>
    <ligand>
        <name>Zn(2+)</name>
        <dbReference type="ChEBI" id="CHEBI:29105"/>
    </ligand>
</feature>